<evidence type="ECO:0000256" key="6">
    <source>
        <dbReference type="ARBA" id="ARBA00022989"/>
    </source>
</evidence>
<organism evidence="11 12">
    <name type="scientific">Aminobacter aminovorans</name>
    <name type="common">Chelatobacter heintzii</name>
    <dbReference type="NCBI Taxonomy" id="83263"/>
    <lineage>
        <taxon>Bacteria</taxon>
        <taxon>Pseudomonadati</taxon>
        <taxon>Pseudomonadota</taxon>
        <taxon>Alphaproteobacteria</taxon>
        <taxon>Hyphomicrobiales</taxon>
        <taxon>Phyllobacteriaceae</taxon>
        <taxon>Aminobacter</taxon>
    </lineage>
</organism>
<feature type="transmembrane region" description="Helical" evidence="10">
    <location>
        <begin position="259"/>
        <end position="290"/>
    </location>
</feature>
<dbReference type="InterPro" id="IPR002528">
    <property type="entry name" value="MATE_fam"/>
</dbReference>
<reference evidence="11 12" key="1">
    <citation type="submission" date="2018-06" db="EMBL/GenBank/DDBJ databases">
        <authorList>
            <consortium name="Pathogen Informatics"/>
            <person name="Doyle S."/>
        </authorList>
    </citation>
    <scope>NUCLEOTIDE SEQUENCE [LARGE SCALE GENOMIC DNA]</scope>
    <source>
        <strain evidence="11 12">NCTC10684</strain>
    </source>
</reference>
<feature type="transmembrane region" description="Helical" evidence="10">
    <location>
        <begin position="154"/>
        <end position="171"/>
    </location>
</feature>
<evidence type="ECO:0000313" key="11">
    <source>
        <dbReference type="EMBL" id="SUU87180.1"/>
    </source>
</evidence>
<evidence type="ECO:0000256" key="3">
    <source>
        <dbReference type="ARBA" id="ARBA00022449"/>
    </source>
</evidence>
<feature type="transmembrane region" description="Helical" evidence="10">
    <location>
        <begin position="296"/>
        <end position="319"/>
    </location>
</feature>
<dbReference type="AlphaFoldDB" id="A0A380WE02"/>
<dbReference type="EMBL" id="UFSM01000001">
    <property type="protein sequence ID" value="SUU87180.1"/>
    <property type="molecule type" value="Genomic_DNA"/>
</dbReference>
<keyword evidence="7" id="KW-0406">Ion transport</keyword>
<feature type="transmembrane region" description="Helical" evidence="10">
    <location>
        <begin position="417"/>
        <end position="439"/>
    </location>
</feature>
<dbReference type="InterPro" id="IPR050222">
    <property type="entry name" value="MATE_MdtK"/>
</dbReference>
<accession>A0A380WE02</accession>
<dbReference type="PIRSF" id="PIRSF006603">
    <property type="entry name" value="DinF"/>
    <property type="match status" value="1"/>
</dbReference>
<comment type="subcellular location">
    <subcellularLocation>
        <location evidence="1">Cell inner membrane</location>
        <topology evidence="1">Multi-pass membrane protein</topology>
    </subcellularLocation>
</comment>
<dbReference type="GO" id="GO:0015297">
    <property type="term" value="F:antiporter activity"/>
    <property type="evidence" value="ECO:0007669"/>
    <property type="project" value="UniProtKB-KW"/>
</dbReference>
<feature type="transmembrane region" description="Helical" evidence="10">
    <location>
        <begin position="76"/>
        <end position="96"/>
    </location>
</feature>
<keyword evidence="8 10" id="KW-0472">Membrane</keyword>
<feature type="transmembrane region" description="Helical" evidence="10">
    <location>
        <begin position="375"/>
        <end position="396"/>
    </location>
</feature>
<dbReference type="PANTHER" id="PTHR43298">
    <property type="entry name" value="MULTIDRUG RESISTANCE PROTEIN NORM-RELATED"/>
    <property type="match status" value="1"/>
</dbReference>
<keyword evidence="3" id="KW-0050">Antiport</keyword>
<dbReference type="CDD" id="cd13131">
    <property type="entry name" value="MATE_NorM_like"/>
    <property type="match status" value="1"/>
</dbReference>
<feature type="transmembrane region" description="Helical" evidence="10">
    <location>
        <begin position="340"/>
        <end position="363"/>
    </location>
</feature>
<dbReference type="InterPro" id="IPR048279">
    <property type="entry name" value="MdtK-like"/>
</dbReference>
<evidence type="ECO:0000256" key="7">
    <source>
        <dbReference type="ARBA" id="ARBA00023065"/>
    </source>
</evidence>
<feature type="transmembrane region" description="Helical" evidence="10">
    <location>
        <begin position="183"/>
        <end position="202"/>
    </location>
</feature>
<keyword evidence="5 10" id="KW-0812">Transmembrane</keyword>
<keyword evidence="4" id="KW-1003">Cell membrane</keyword>
<keyword evidence="6 10" id="KW-1133">Transmembrane helix</keyword>
<dbReference type="Proteomes" id="UP000254701">
    <property type="component" value="Unassembled WGS sequence"/>
</dbReference>
<evidence type="ECO:0000256" key="9">
    <source>
        <dbReference type="ARBA" id="ARBA00031636"/>
    </source>
</evidence>
<feature type="transmembrane region" description="Helical" evidence="10">
    <location>
        <begin position="117"/>
        <end position="134"/>
    </location>
</feature>
<gene>
    <name evidence="11" type="primary">norM</name>
    <name evidence="11" type="ORF">NCTC10684_00372</name>
</gene>
<dbReference type="PANTHER" id="PTHR43298:SF2">
    <property type="entry name" value="FMN_FAD EXPORTER YEEO-RELATED"/>
    <property type="match status" value="1"/>
</dbReference>
<protein>
    <recommendedName>
        <fullName evidence="9">Multidrug-efflux transporter</fullName>
    </recommendedName>
</protein>
<dbReference type="GO" id="GO:0006811">
    <property type="term" value="P:monoatomic ion transport"/>
    <property type="evidence" value="ECO:0007669"/>
    <property type="project" value="UniProtKB-KW"/>
</dbReference>
<keyword evidence="2" id="KW-0813">Transport</keyword>
<evidence type="ECO:0000256" key="10">
    <source>
        <dbReference type="SAM" id="Phobius"/>
    </source>
</evidence>
<feature type="transmembrane region" description="Helical" evidence="10">
    <location>
        <begin position="445"/>
        <end position="466"/>
    </location>
</feature>
<evidence type="ECO:0000256" key="1">
    <source>
        <dbReference type="ARBA" id="ARBA00004429"/>
    </source>
</evidence>
<dbReference type="NCBIfam" id="TIGR00797">
    <property type="entry name" value="matE"/>
    <property type="match status" value="1"/>
</dbReference>
<feature type="transmembrane region" description="Helical" evidence="10">
    <location>
        <begin position="214"/>
        <end position="238"/>
    </location>
</feature>
<evidence type="ECO:0000256" key="5">
    <source>
        <dbReference type="ARBA" id="ARBA00022692"/>
    </source>
</evidence>
<dbReference type="Pfam" id="PF01554">
    <property type="entry name" value="MatE"/>
    <property type="match status" value="2"/>
</dbReference>
<sequence length="479" mass="52064">MSRDIATERRKTMSAIATGAQSPATPWRDELRAMLALAWPMILTNLAQTAMTATDVMMLGRLGPDALAAGALGSNLYFAPLIFGLGLMYATSPMMAAELGRKRHSVRDVRRTVRQGLWLAVLISIPIWALLWYAEDILLAMGQEPKLAEQAGIYVHHLQWAALPFFGYIVLRSFISALERPGWALVIMAIAVAANALGNWLLVFGKWGFPEMGIAGSGLATSIASGMMFVGMAAVVMMEKKFRRYHLFGRFWRADWPRFRALLKLGLPISGILAFEVTIFNAAAFLMGLISSSSLAAHAIALQICSVTFMIPLGLGQAVTVRVGLAYGAKDRDGITRAGWTAYVLGVGFMALMALVMVFWPHLLISAFIDVSDPANAQVIGLAVSFLVFAALFQVVDGAQAVSAGQLRGLQDTKVPMILAAIGYWGIGLPLGVLLAFHFGFEGRGIWIGLFSGLAVVSVLLLWRWLRRDRLGLMHKPVI</sequence>
<name>A0A380WE02_AMIAI</name>
<evidence type="ECO:0000256" key="4">
    <source>
        <dbReference type="ARBA" id="ARBA00022475"/>
    </source>
</evidence>
<dbReference type="GO" id="GO:0042910">
    <property type="term" value="F:xenobiotic transmembrane transporter activity"/>
    <property type="evidence" value="ECO:0007669"/>
    <property type="project" value="InterPro"/>
</dbReference>
<dbReference type="GO" id="GO:0005886">
    <property type="term" value="C:plasma membrane"/>
    <property type="evidence" value="ECO:0007669"/>
    <property type="project" value="UniProtKB-SubCell"/>
</dbReference>
<evidence type="ECO:0000313" key="12">
    <source>
        <dbReference type="Proteomes" id="UP000254701"/>
    </source>
</evidence>
<evidence type="ECO:0000256" key="8">
    <source>
        <dbReference type="ARBA" id="ARBA00023136"/>
    </source>
</evidence>
<evidence type="ECO:0000256" key="2">
    <source>
        <dbReference type="ARBA" id="ARBA00022448"/>
    </source>
</evidence>
<proteinExistence type="predicted"/>